<accession>A0ABR1GBD5</accession>
<feature type="compositionally biased region" description="Low complexity" evidence="1">
    <location>
        <begin position="202"/>
        <end position="211"/>
    </location>
</feature>
<feature type="compositionally biased region" description="Low complexity" evidence="1">
    <location>
        <begin position="61"/>
        <end position="75"/>
    </location>
</feature>
<evidence type="ECO:0000313" key="2">
    <source>
        <dbReference type="EMBL" id="KAK7250289.1"/>
    </source>
</evidence>
<keyword evidence="3" id="KW-1185">Reference proteome</keyword>
<sequence length="211" mass="22070">MPLSPEKGSSATNIMPADWAKDVQALVRRHKYNFDAAAKEVGATAKELRMELARQEFGDEAGAPKPKAPAQPVVRAVKKPAAAAAAADDDDDDAGLKVLDVAAMRARAPAPRARAPPPKAAAPVDAPATPAAPASWDPDAFFEAQRLRDLENFAKKEAIFDRAAKGPVDASNRFAALAPPSPPKAASKPAAPPPRRARAARTRAAGPRAAR</sequence>
<organism evidence="2 3">
    <name type="scientific">Aureococcus anophagefferens</name>
    <name type="common">Harmful bloom alga</name>
    <dbReference type="NCBI Taxonomy" id="44056"/>
    <lineage>
        <taxon>Eukaryota</taxon>
        <taxon>Sar</taxon>
        <taxon>Stramenopiles</taxon>
        <taxon>Ochrophyta</taxon>
        <taxon>Pelagophyceae</taxon>
        <taxon>Pelagomonadales</taxon>
        <taxon>Pelagomonadaceae</taxon>
        <taxon>Aureococcus</taxon>
    </lineage>
</organism>
<feature type="region of interest" description="Disordered" evidence="1">
    <location>
        <begin position="56"/>
        <end position="75"/>
    </location>
</feature>
<dbReference type="EMBL" id="JBBJCI010000037">
    <property type="protein sequence ID" value="KAK7250289.1"/>
    <property type="molecule type" value="Genomic_DNA"/>
</dbReference>
<protein>
    <submittedName>
        <fullName evidence="2">Uncharacterized protein</fullName>
    </submittedName>
</protein>
<feature type="region of interest" description="Disordered" evidence="1">
    <location>
        <begin position="162"/>
        <end position="211"/>
    </location>
</feature>
<gene>
    <name evidence="2" type="ORF">SO694_00007224</name>
</gene>
<feature type="region of interest" description="Disordered" evidence="1">
    <location>
        <begin position="107"/>
        <end position="137"/>
    </location>
</feature>
<reference evidence="2 3" key="1">
    <citation type="submission" date="2024-03" db="EMBL/GenBank/DDBJ databases">
        <title>Aureococcus anophagefferens CCMP1851 and Kratosvirus quantuckense: Draft genome of a second virus-susceptible host strain in the model system.</title>
        <authorList>
            <person name="Chase E."/>
            <person name="Truchon A.R."/>
            <person name="Schepens W."/>
            <person name="Wilhelm S.W."/>
        </authorList>
    </citation>
    <scope>NUCLEOTIDE SEQUENCE [LARGE SCALE GENOMIC DNA]</scope>
    <source>
        <strain evidence="2 3">CCMP1851</strain>
    </source>
</reference>
<evidence type="ECO:0000256" key="1">
    <source>
        <dbReference type="SAM" id="MobiDB-lite"/>
    </source>
</evidence>
<comment type="caution">
    <text evidence="2">The sequence shown here is derived from an EMBL/GenBank/DDBJ whole genome shotgun (WGS) entry which is preliminary data.</text>
</comment>
<proteinExistence type="predicted"/>
<feature type="compositionally biased region" description="Low complexity" evidence="1">
    <location>
        <begin position="121"/>
        <end position="137"/>
    </location>
</feature>
<name>A0ABR1GBD5_AURAN</name>
<dbReference type="Proteomes" id="UP001363151">
    <property type="component" value="Unassembled WGS sequence"/>
</dbReference>
<evidence type="ECO:0000313" key="3">
    <source>
        <dbReference type="Proteomes" id="UP001363151"/>
    </source>
</evidence>